<comment type="similarity">
    <text evidence="2">Belongs to the autoinducer-2 exporter (AI-2E) (TC 2.A.86) family.</text>
</comment>
<proteinExistence type="inferred from homology"/>
<comment type="subcellular location">
    <subcellularLocation>
        <location evidence="1">Cell membrane</location>
        <topology evidence="1">Multi-pass membrane protein</topology>
    </subcellularLocation>
</comment>
<feature type="transmembrane region" description="Helical" evidence="8">
    <location>
        <begin position="144"/>
        <end position="165"/>
    </location>
</feature>
<protein>
    <submittedName>
        <fullName evidence="9">AI-2E family transporter</fullName>
    </submittedName>
</protein>
<feature type="transmembrane region" description="Helical" evidence="8">
    <location>
        <begin position="34"/>
        <end position="50"/>
    </location>
</feature>
<evidence type="ECO:0000256" key="2">
    <source>
        <dbReference type="ARBA" id="ARBA00009773"/>
    </source>
</evidence>
<accession>A0ABW5XNJ3</accession>
<gene>
    <name evidence="9" type="ORF">ACFSYC_06785</name>
</gene>
<evidence type="ECO:0000256" key="3">
    <source>
        <dbReference type="ARBA" id="ARBA00022448"/>
    </source>
</evidence>
<feature type="transmembrane region" description="Helical" evidence="8">
    <location>
        <begin position="263"/>
        <end position="282"/>
    </location>
</feature>
<feature type="transmembrane region" description="Helical" evidence="8">
    <location>
        <begin position="297"/>
        <end position="322"/>
    </location>
</feature>
<dbReference type="EMBL" id="JBHUON010000006">
    <property type="protein sequence ID" value="MFD2864391.1"/>
    <property type="molecule type" value="Genomic_DNA"/>
</dbReference>
<feature type="transmembrane region" description="Helical" evidence="8">
    <location>
        <begin position="227"/>
        <end position="256"/>
    </location>
</feature>
<keyword evidence="7 8" id="KW-0472">Membrane</keyword>
<dbReference type="PANTHER" id="PTHR21716:SF53">
    <property type="entry name" value="PERMEASE PERM-RELATED"/>
    <property type="match status" value="1"/>
</dbReference>
<dbReference type="InterPro" id="IPR002549">
    <property type="entry name" value="AI-2E-like"/>
</dbReference>
<dbReference type="Proteomes" id="UP001597601">
    <property type="component" value="Unassembled WGS sequence"/>
</dbReference>
<evidence type="ECO:0000313" key="9">
    <source>
        <dbReference type="EMBL" id="MFD2864391.1"/>
    </source>
</evidence>
<evidence type="ECO:0000256" key="6">
    <source>
        <dbReference type="ARBA" id="ARBA00022989"/>
    </source>
</evidence>
<evidence type="ECO:0000256" key="1">
    <source>
        <dbReference type="ARBA" id="ARBA00004651"/>
    </source>
</evidence>
<dbReference type="Pfam" id="PF01594">
    <property type="entry name" value="AI-2E_transport"/>
    <property type="match status" value="1"/>
</dbReference>
<keyword evidence="4" id="KW-1003">Cell membrane</keyword>
<evidence type="ECO:0000313" key="10">
    <source>
        <dbReference type="Proteomes" id="UP001597601"/>
    </source>
</evidence>
<feature type="transmembrane region" description="Helical" evidence="8">
    <location>
        <begin position="199"/>
        <end position="221"/>
    </location>
</feature>
<evidence type="ECO:0000256" key="8">
    <source>
        <dbReference type="SAM" id="Phobius"/>
    </source>
</evidence>
<feature type="transmembrane region" description="Helical" evidence="8">
    <location>
        <begin position="62"/>
        <end position="84"/>
    </location>
</feature>
<organism evidence="9 10">
    <name type="scientific">Mucilaginibacter antarcticus</name>
    <dbReference type="NCBI Taxonomy" id="1855725"/>
    <lineage>
        <taxon>Bacteria</taxon>
        <taxon>Pseudomonadati</taxon>
        <taxon>Bacteroidota</taxon>
        <taxon>Sphingobacteriia</taxon>
        <taxon>Sphingobacteriales</taxon>
        <taxon>Sphingobacteriaceae</taxon>
        <taxon>Mucilaginibacter</taxon>
    </lineage>
</organism>
<dbReference type="RefSeq" id="WP_377124872.1">
    <property type="nucleotide sequence ID" value="NZ_JBHUON010000006.1"/>
</dbReference>
<feature type="transmembrane region" description="Helical" evidence="8">
    <location>
        <begin position="12"/>
        <end position="28"/>
    </location>
</feature>
<evidence type="ECO:0000256" key="7">
    <source>
        <dbReference type="ARBA" id="ARBA00023136"/>
    </source>
</evidence>
<name>A0ABW5XNJ3_9SPHI</name>
<keyword evidence="6 8" id="KW-1133">Transmembrane helix</keyword>
<sequence length="352" mass="37942">MTLKTIPVPARIALCLFCFIASVAILILAKDVLVPLAFALVLAMLLIPLGRKLEKLGMGRGFAAFVCVLALILAFAIIFGLLGWQLSALIEDAGDIRKRIAEMGHQLQQLVSQKIGIKPQEQKEIIEKADMGAPVTFVAQGTGILLGIALDVLLALVYIFLLIFFREHFLQFVSRAVPADKQTDTLRIIREAGGISQQYLAGLATMIACLWVMYGIGFSAIGVKNAIFFAILCGTLEMVPFVGNIMGCLLTALITLATGGSPGLVVGILAIYGVVQFVQSYFLEPLVVGSGINLNPFFTIFGIVVGEAIWGIPGMVLALPLFGMLKIACDHFNELKPYGFLLGQEKKARAKK</sequence>
<comment type="caution">
    <text evidence="9">The sequence shown here is derived from an EMBL/GenBank/DDBJ whole genome shotgun (WGS) entry which is preliminary data.</text>
</comment>
<keyword evidence="3" id="KW-0813">Transport</keyword>
<keyword evidence="5 8" id="KW-0812">Transmembrane</keyword>
<reference evidence="10" key="1">
    <citation type="journal article" date="2019" name="Int. J. Syst. Evol. Microbiol.">
        <title>The Global Catalogue of Microorganisms (GCM) 10K type strain sequencing project: providing services to taxonomists for standard genome sequencing and annotation.</title>
        <authorList>
            <consortium name="The Broad Institute Genomics Platform"/>
            <consortium name="The Broad Institute Genome Sequencing Center for Infectious Disease"/>
            <person name="Wu L."/>
            <person name="Ma J."/>
        </authorList>
    </citation>
    <scope>NUCLEOTIDE SEQUENCE [LARGE SCALE GENOMIC DNA]</scope>
    <source>
        <strain evidence="10">KCTC 52232</strain>
    </source>
</reference>
<evidence type="ECO:0000256" key="5">
    <source>
        <dbReference type="ARBA" id="ARBA00022692"/>
    </source>
</evidence>
<keyword evidence="10" id="KW-1185">Reference proteome</keyword>
<dbReference type="PANTHER" id="PTHR21716">
    <property type="entry name" value="TRANSMEMBRANE PROTEIN"/>
    <property type="match status" value="1"/>
</dbReference>
<evidence type="ECO:0000256" key="4">
    <source>
        <dbReference type="ARBA" id="ARBA00022475"/>
    </source>
</evidence>